<dbReference type="AlphaFoldDB" id="A0A0R3PEJ8"/>
<feature type="compositionally biased region" description="Polar residues" evidence="1">
    <location>
        <begin position="33"/>
        <end position="42"/>
    </location>
</feature>
<dbReference type="WBParaSite" id="ACOC_0000250101-mRNA-1">
    <property type="protein sequence ID" value="ACOC_0000250101-mRNA-1"/>
    <property type="gene ID" value="ACOC_0000250101"/>
</dbReference>
<evidence type="ECO:0000256" key="1">
    <source>
        <dbReference type="SAM" id="MobiDB-lite"/>
    </source>
</evidence>
<sequence>MVKSGADVGKLGQSRKRRLCELRPPRAARDVRNSSSSDNPNAAVSHVGDIECDEATRRRRRKQGVVAIVDGDFASDRSHHQQLETVDNSDEVKAYCRPLAAGHSHECGIPKRKTGTVATDDIRMTCADPKRGNEESY</sequence>
<proteinExistence type="predicted"/>
<reference evidence="4" key="1">
    <citation type="submission" date="2017-02" db="UniProtKB">
        <authorList>
            <consortium name="WormBaseParasite"/>
        </authorList>
    </citation>
    <scope>IDENTIFICATION</scope>
</reference>
<evidence type="ECO:0000313" key="4">
    <source>
        <dbReference type="WBParaSite" id="ACOC_0000250101-mRNA-1"/>
    </source>
</evidence>
<name>A0A0R3PEJ8_ANGCS</name>
<feature type="compositionally biased region" description="Basic and acidic residues" evidence="1">
    <location>
        <begin position="19"/>
        <end position="32"/>
    </location>
</feature>
<dbReference type="EMBL" id="UYYA01000515">
    <property type="protein sequence ID" value="VDM54087.1"/>
    <property type="molecule type" value="Genomic_DNA"/>
</dbReference>
<evidence type="ECO:0000313" key="3">
    <source>
        <dbReference type="Proteomes" id="UP000267027"/>
    </source>
</evidence>
<feature type="region of interest" description="Disordered" evidence="1">
    <location>
        <begin position="1"/>
        <end position="56"/>
    </location>
</feature>
<keyword evidence="3" id="KW-1185">Reference proteome</keyword>
<evidence type="ECO:0000313" key="2">
    <source>
        <dbReference type="EMBL" id="VDM54087.1"/>
    </source>
</evidence>
<dbReference type="Proteomes" id="UP000267027">
    <property type="component" value="Unassembled WGS sequence"/>
</dbReference>
<gene>
    <name evidence="2" type="ORF">ACOC_LOCUS2502</name>
</gene>
<organism evidence="4">
    <name type="scientific">Angiostrongylus costaricensis</name>
    <name type="common">Nematode worm</name>
    <dbReference type="NCBI Taxonomy" id="334426"/>
    <lineage>
        <taxon>Eukaryota</taxon>
        <taxon>Metazoa</taxon>
        <taxon>Ecdysozoa</taxon>
        <taxon>Nematoda</taxon>
        <taxon>Chromadorea</taxon>
        <taxon>Rhabditida</taxon>
        <taxon>Rhabditina</taxon>
        <taxon>Rhabditomorpha</taxon>
        <taxon>Strongyloidea</taxon>
        <taxon>Metastrongylidae</taxon>
        <taxon>Angiostrongylus</taxon>
    </lineage>
</organism>
<reference evidence="2 3" key="2">
    <citation type="submission" date="2018-11" db="EMBL/GenBank/DDBJ databases">
        <authorList>
            <consortium name="Pathogen Informatics"/>
        </authorList>
    </citation>
    <scope>NUCLEOTIDE SEQUENCE [LARGE SCALE GENOMIC DNA]</scope>
    <source>
        <strain evidence="2 3">Costa Rica</strain>
    </source>
</reference>
<protein>
    <submittedName>
        <fullName evidence="2 4">Uncharacterized protein</fullName>
    </submittedName>
</protein>
<accession>A0A0R3PEJ8</accession>